<feature type="compositionally biased region" description="Polar residues" evidence="3">
    <location>
        <begin position="1"/>
        <end position="21"/>
    </location>
</feature>
<dbReference type="OrthoDB" id="1394818at2759"/>
<evidence type="ECO:0000313" key="5">
    <source>
        <dbReference type="Proteomes" id="UP000245942"/>
    </source>
</evidence>
<feature type="compositionally biased region" description="Polar residues" evidence="3">
    <location>
        <begin position="528"/>
        <end position="538"/>
    </location>
</feature>
<keyword evidence="2" id="KW-0677">Repeat</keyword>
<proteinExistence type="predicted"/>
<dbReference type="SMART" id="SM00369">
    <property type="entry name" value="LRR_TYP"/>
    <property type="match status" value="3"/>
</dbReference>
<dbReference type="Gene3D" id="3.80.10.10">
    <property type="entry name" value="Ribonuclease Inhibitor"/>
    <property type="match status" value="1"/>
</dbReference>
<dbReference type="GeneID" id="37014113"/>
<feature type="region of interest" description="Disordered" evidence="3">
    <location>
        <begin position="796"/>
        <end position="823"/>
    </location>
</feature>
<feature type="compositionally biased region" description="Basic and acidic residues" evidence="3">
    <location>
        <begin position="242"/>
        <end position="251"/>
    </location>
</feature>
<keyword evidence="1" id="KW-0433">Leucine-rich repeat</keyword>
<feature type="region of interest" description="Disordered" evidence="3">
    <location>
        <begin position="1029"/>
        <end position="1109"/>
    </location>
</feature>
<dbReference type="InterPro" id="IPR032675">
    <property type="entry name" value="LRR_dom_sf"/>
</dbReference>
<evidence type="ECO:0000256" key="1">
    <source>
        <dbReference type="ARBA" id="ARBA00022614"/>
    </source>
</evidence>
<feature type="compositionally biased region" description="Polar residues" evidence="3">
    <location>
        <begin position="627"/>
        <end position="642"/>
    </location>
</feature>
<feature type="compositionally biased region" description="Basic and acidic residues" evidence="3">
    <location>
        <begin position="273"/>
        <end position="290"/>
    </location>
</feature>
<feature type="region of interest" description="Disordered" evidence="3">
    <location>
        <begin position="223"/>
        <end position="251"/>
    </location>
</feature>
<evidence type="ECO:0008006" key="6">
    <source>
        <dbReference type="Google" id="ProtNLM"/>
    </source>
</evidence>
<dbReference type="SUPFAM" id="SSF52058">
    <property type="entry name" value="L domain-like"/>
    <property type="match status" value="1"/>
</dbReference>
<keyword evidence="5" id="KW-1185">Reference proteome</keyword>
<evidence type="ECO:0000256" key="2">
    <source>
        <dbReference type="ARBA" id="ARBA00022737"/>
    </source>
</evidence>
<protein>
    <recommendedName>
        <fullName evidence="6">RAM signaling network component</fullName>
    </recommendedName>
</protein>
<feature type="compositionally biased region" description="Low complexity" evidence="3">
    <location>
        <begin position="408"/>
        <end position="440"/>
    </location>
</feature>
<dbReference type="InterPro" id="IPR050216">
    <property type="entry name" value="LRR_domain-containing"/>
</dbReference>
<dbReference type="InterPro" id="IPR001611">
    <property type="entry name" value="Leu-rich_rpt"/>
</dbReference>
<evidence type="ECO:0000313" key="4">
    <source>
        <dbReference type="EMBL" id="PWN20980.1"/>
    </source>
</evidence>
<feature type="compositionally biased region" description="Polar residues" evidence="3">
    <location>
        <begin position="1306"/>
        <end position="1333"/>
    </location>
</feature>
<dbReference type="PROSITE" id="PS51450">
    <property type="entry name" value="LRR"/>
    <property type="match status" value="1"/>
</dbReference>
<feature type="region of interest" description="Disordered" evidence="3">
    <location>
        <begin position="270"/>
        <end position="390"/>
    </location>
</feature>
<dbReference type="PANTHER" id="PTHR48051">
    <property type="match status" value="1"/>
</dbReference>
<feature type="compositionally biased region" description="Low complexity" evidence="3">
    <location>
        <begin position="1515"/>
        <end position="1544"/>
    </location>
</feature>
<sequence length="1552" mass="163191">MEAASGQSSSGGRDVNVSTSVDYAPPDSSADTSISTASMLASDGAGKAKTMPSDELLATIIEMRLAGHSRTGSVENGKSSTAPSSLDTLDMCHKNLQDIPDEMVEVIRDEVVRLALGYNSIYALPRNFSKLSRLRYLNVRSNVLSTFPEMLAEMPSLEILDISRNKIRKLPTEPGQLVNLRVLCISHNRLRRLPTWMIQMRHLRILKIDDNPIQWPPPHISILPPASEESPLASATKGMQSPDEKEKAKASERAMQLWIVRMKRWMKENAAQEDERERQRLLPHSSREAGGEGGHTRGHARGKSSMASGSSTLASAAGHLMSPPQAQRYSPSRGQPAHEEDLRKGASHSLDPFDSSPATEQAGAAISADDPTSTMSGAGPFTASPERAFRMRPLMLIRTASGRINPRSASGGSPSGPDSAIGDWEGTLSTAPSSASTVAAMESFPQLAQRKESGNQTAVDSTVPDSEQREHPISPSTGSMNEAPQGMLPPSASLASLYSVQSAHDEGFTEQHRAGAAELLAPLRHPSPSRSVTPTPQNKDPLAPLPESTSKTLFDTDAQAGYGQLTGHEDLNGVSPGMSKGEPRDINGNLDYSSAPLSMPRPSYGHGRTQSHSSGKSMGADGPVGSGLTSSARSRVLSSKQSLPDLRASKFTASSMARESSIPTSSSSSYIVSSSGSTNGVVSNSGTSLSSSSRAMASSTSSSESQPPIPVRRRPVAITPNTALASAATSLAKRGESSEPIPPSSDVSQRTVEHKADADTTAQATPKAAVLSGLPPDRAVSVRRAALLDAAGLNTEGLASPSLPRTPTKTASRDSSQQQHERDSYFRRLSTFPSTLVASSCPPSVLRVIDASRGILFALSQIYTALKQYILFCTDERICAQIQRVLDVAADTLAKLIDSLDRFDSLALKGQNSPASVAAVMDASRDSVITFRQVVSVLQLQLVNLLKSADLRYTRSLMVMLYGATVEVSTSWAEFTRQRESGHTSEAGAQMSEHRGYGYSSATGNGLLLTNGSLASGHLPSIAEGLSPQSVKSAMGETPSPARATELQSRPQAKREGGSFTQDISAGGTAASENASAASPLHLERPSHSKEASIDWAPDTPSRHRGTANRRRDGLLAGSAGLATAVVNLPTKSVQQAGTGQEIPDQTYTLPAPPMGMATSAPPGSTRFEMGEDVHDSSRHMFSAFIGRDGSGSIGTPAHGAVSDGHGTNFRPPMIDHHLLSLVQQVTSAASGVWTTLFDHLSSLGINGQNAPSVNGVFSPETTPILGPNRVGGLSRSGTAKGAMSSSSGASGGDLLKPARDEKSTRAVSPSPSAANSTGPSTTAPHPHSQSARKLNVLREHCLSAAELTKRLQHTLEKVQDDLDSQNSEGASMQGINGASKAIALSALVSPVESRRLVDDSIAFVKAVTNLLVQIKTLSISHDTLTAPDLRKVLAGLATGCSNLSVHLHFCAPRGSAAASTGLYRPGVGDENSRRQVFAGGEMNGNAPGMARRKEQDGGGARGGIAMAPGESQGSGHATSRSASSAASLQQQTQGQQQQQQLRHVPALPTRT</sequence>
<name>A0A316U6X5_9BASI</name>
<evidence type="ECO:0000256" key="3">
    <source>
        <dbReference type="SAM" id="MobiDB-lite"/>
    </source>
</evidence>
<dbReference type="Pfam" id="PF13855">
    <property type="entry name" value="LRR_8"/>
    <property type="match status" value="1"/>
</dbReference>
<reference evidence="4 5" key="1">
    <citation type="journal article" date="2018" name="Mol. Biol. Evol.">
        <title>Broad Genomic Sampling Reveals a Smut Pathogenic Ancestry of the Fungal Clade Ustilaginomycotina.</title>
        <authorList>
            <person name="Kijpornyongpan T."/>
            <person name="Mondo S.J."/>
            <person name="Barry K."/>
            <person name="Sandor L."/>
            <person name="Lee J."/>
            <person name="Lipzen A."/>
            <person name="Pangilinan J."/>
            <person name="LaButti K."/>
            <person name="Hainaut M."/>
            <person name="Henrissat B."/>
            <person name="Grigoriev I.V."/>
            <person name="Spatafora J.W."/>
            <person name="Aime M.C."/>
        </authorList>
    </citation>
    <scope>NUCLEOTIDE SEQUENCE [LARGE SCALE GENOMIC DNA]</scope>
    <source>
        <strain evidence="4 5">MCA 4718</strain>
    </source>
</reference>
<dbReference type="PANTHER" id="PTHR48051:SF46">
    <property type="entry name" value="LEUCINE RICH REPEAT-CONTAINING DOMAIN PROTEIN"/>
    <property type="match status" value="1"/>
</dbReference>
<feature type="compositionally biased region" description="Low complexity" evidence="3">
    <location>
        <begin position="660"/>
        <end position="705"/>
    </location>
</feature>
<feature type="compositionally biased region" description="Polar residues" evidence="3">
    <location>
        <begin position="454"/>
        <end position="465"/>
    </location>
</feature>
<accession>A0A316U6X5</accession>
<dbReference type="RefSeq" id="XP_025348140.1">
    <property type="nucleotide sequence ID" value="XM_025492379.1"/>
</dbReference>
<feature type="compositionally biased region" description="Low complexity" evidence="3">
    <location>
        <begin position="716"/>
        <end position="732"/>
    </location>
</feature>
<dbReference type="STRING" id="1684307.A0A316U6X5"/>
<feature type="region of interest" description="Disordered" evidence="3">
    <location>
        <begin position="1255"/>
        <end position="1333"/>
    </location>
</feature>
<dbReference type="InterPro" id="IPR019487">
    <property type="entry name" value="RAM_signalling_pathway_SOG2"/>
</dbReference>
<feature type="compositionally biased region" description="Polar residues" evidence="3">
    <location>
        <begin position="324"/>
        <end position="333"/>
    </location>
</feature>
<feature type="region of interest" description="Disordered" evidence="3">
    <location>
        <begin position="1479"/>
        <end position="1552"/>
    </location>
</feature>
<gene>
    <name evidence="4" type="ORF">BCV69DRAFT_282481</name>
</gene>
<feature type="compositionally biased region" description="Polar residues" evidence="3">
    <location>
        <begin position="803"/>
        <end position="818"/>
    </location>
</feature>
<dbReference type="SMART" id="SM00364">
    <property type="entry name" value="LRR_BAC"/>
    <property type="match status" value="3"/>
</dbReference>
<dbReference type="InterPro" id="IPR003591">
    <property type="entry name" value="Leu-rich_rpt_typical-subtyp"/>
</dbReference>
<feature type="compositionally biased region" description="Low complexity" evidence="3">
    <location>
        <begin position="303"/>
        <end position="318"/>
    </location>
</feature>
<feature type="compositionally biased region" description="Low complexity" evidence="3">
    <location>
        <begin position="25"/>
        <end position="35"/>
    </location>
</feature>
<dbReference type="Pfam" id="PF10428">
    <property type="entry name" value="SOG2"/>
    <property type="match status" value="1"/>
</dbReference>
<feature type="compositionally biased region" description="Low complexity" evidence="3">
    <location>
        <begin position="1277"/>
        <end position="1289"/>
    </location>
</feature>
<feature type="region of interest" description="Disordered" evidence="3">
    <location>
        <begin position="1"/>
        <end position="35"/>
    </location>
</feature>
<feature type="region of interest" description="Disordered" evidence="3">
    <location>
        <begin position="402"/>
        <end position="491"/>
    </location>
</feature>
<feature type="compositionally biased region" description="Basic and acidic residues" evidence="3">
    <location>
        <begin position="1082"/>
        <end position="1093"/>
    </location>
</feature>
<dbReference type="Proteomes" id="UP000245942">
    <property type="component" value="Unassembled WGS sequence"/>
</dbReference>
<feature type="region of interest" description="Disordered" evidence="3">
    <location>
        <begin position="521"/>
        <end position="770"/>
    </location>
</feature>
<organism evidence="4 5">
    <name type="scientific">Pseudomicrostroma glucosiphilum</name>
    <dbReference type="NCBI Taxonomy" id="1684307"/>
    <lineage>
        <taxon>Eukaryota</taxon>
        <taxon>Fungi</taxon>
        <taxon>Dikarya</taxon>
        <taxon>Basidiomycota</taxon>
        <taxon>Ustilaginomycotina</taxon>
        <taxon>Exobasidiomycetes</taxon>
        <taxon>Microstromatales</taxon>
        <taxon>Microstromatales incertae sedis</taxon>
        <taxon>Pseudomicrostroma</taxon>
    </lineage>
</organism>
<dbReference type="EMBL" id="KZ819326">
    <property type="protein sequence ID" value="PWN20980.1"/>
    <property type="molecule type" value="Genomic_DNA"/>
</dbReference>
<dbReference type="GO" id="GO:0005737">
    <property type="term" value="C:cytoplasm"/>
    <property type="evidence" value="ECO:0007669"/>
    <property type="project" value="TreeGrafter"/>
</dbReference>